<name>A0A0C9SKQ9_PLICR</name>
<dbReference type="AlphaFoldDB" id="A0A0C9SKQ9"/>
<organism evidence="8 9">
    <name type="scientific">Plicaturopsis crispa FD-325 SS-3</name>
    <dbReference type="NCBI Taxonomy" id="944288"/>
    <lineage>
        <taxon>Eukaryota</taxon>
        <taxon>Fungi</taxon>
        <taxon>Dikarya</taxon>
        <taxon>Basidiomycota</taxon>
        <taxon>Agaricomycotina</taxon>
        <taxon>Agaricomycetes</taxon>
        <taxon>Agaricomycetidae</taxon>
        <taxon>Amylocorticiales</taxon>
        <taxon>Amylocorticiaceae</taxon>
        <taxon>Plicatura</taxon>
        <taxon>Plicaturopsis crispa</taxon>
    </lineage>
</organism>
<evidence type="ECO:0000259" key="7">
    <source>
        <dbReference type="PROSITE" id="PS50850"/>
    </source>
</evidence>
<evidence type="ECO:0000313" key="9">
    <source>
        <dbReference type="Proteomes" id="UP000053263"/>
    </source>
</evidence>
<keyword evidence="2 6" id="KW-0812">Transmembrane</keyword>
<feature type="transmembrane region" description="Helical" evidence="6">
    <location>
        <begin position="196"/>
        <end position="216"/>
    </location>
</feature>
<evidence type="ECO:0000256" key="4">
    <source>
        <dbReference type="ARBA" id="ARBA00023136"/>
    </source>
</evidence>
<dbReference type="GO" id="GO:0022857">
    <property type="term" value="F:transmembrane transporter activity"/>
    <property type="evidence" value="ECO:0007669"/>
    <property type="project" value="InterPro"/>
</dbReference>
<feature type="compositionally biased region" description="Polar residues" evidence="5">
    <location>
        <begin position="8"/>
        <end position="17"/>
    </location>
</feature>
<dbReference type="PROSITE" id="PS50850">
    <property type="entry name" value="MFS"/>
    <property type="match status" value="1"/>
</dbReference>
<evidence type="ECO:0000256" key="6">
    <source>
        <dbReference type="SAM" id="Phobius"/>
    </source>
</evidence>
<evidence type="ECO:0000256" key="1">
    <source>
        <dbReference type="ARBA" id="ARBA00004141"/>
    </source>
</evidence>
<feature type="region of interest" description="Disordered" evidence="5">
    <location>
        <begin position="1"/>
        <end position="25"/>
    </location>
</feature>
<keyword evidence="4 6" id="KW-0472">Membrane</keyword>
<dbReference type="GO" id="GO:0005886">
    <property type="term" value="C:plasma membrane"/>
    <property type="evidence" value="ECO:0007669"/>
    <property type="project" value="TreeGrafter"/>
</dbReference>
<feature type="transmembrane region" description="Helical" evidence="6">
    <location>
        <begin position="512"/>
        <end position="530"/>
    </location>
</feature>
<feature type="transmembrane region" description="Helical" evidence="6">
    <location>
        <begin position="336"/>
        <end position="355"/>
    </location>
</feature>
<dbReference type="InterPro" id="IPR036259">
    <property type="entry name" value="MFS_trans_sf"/>
</dbReference>
<evidence type="ECO:0000313" key="8">
    <source>
        <dbReference type="EMBL" id="KII84166.1"/>
    </source>
</evidence>
<proteinExistence type="predicted"/>
<feature type="transmembrane region" description="Helical" evidence="6">
    <location>
        <begin position="417"/>
        <end position="436"/>
    </location>
</feature>
<dbReference type="SUPFAM" id="SSF103473">
    <property type="entry name" value="MFS general substrate transporter"/>
    <property type="match status" value="1"/>
</dbReference>
<feature type="transmembrane region" description="Helical" evidence="6">
    <location>
        <begin position="375"/>
        <end position="396"/>
    </location>
</feature>
<accession>A0A0C9SKQ9</accession>
<dbReference type="HOGENOM" id="CLU_008455_8_5_1"/>
<dbReference type="EMBL" id="KN832572">
    <property type="protein sequence ID" value="KII84166.1"/>
    <property type="molecule type" value="Genomic_DNA"/>
</dbReference>
<comment type="subcellular location">
    <subcellularLocation>
        <location evidence="1">Membrane</location>
        <topology evidence="1">Multi-pass membrane protein</topology>
    </subcellularLocation>
</comment>
<feature type="transmembrane region" description="Helical" evidence="6">
    <location>
        <begin position="107"/>
        <end position="126"/>
    </location>
</feature>
<dbReference type="Pfam" id="PF07690">
    <property type="entry name" value="MFS_1"/>
    <property type="match status" value="1"/>
</dbReference>
<evidence type="ECO:0000256" key="3">
    <source>
        <dbReference type="ARBA" id="ARBA00022989"/>
    </source>
</evidence>
<sequence length="549" mass="60458">MRVDVESVTASAHSQPSPVDIEHEPVAEDDPRLWSTFRKRLILIAVSFASLIATQAANIQNPGVMHIEEEMNASSSEVSWSLSVFILLQGLFPFIWSAVSEIKGRKIVYLTSMTLFTIGSTAVALAPTMPVVIGMRCIEGAGGSAVFAIGAATLADIYEVADRGSVMGLYHAAPSLGRALAPLLGGALSQGFSWRAIYWDLVIFGSVLALVFLLFYKDTFRRERSLTYQLALSRREKDLMTKRSVSERGPPRIPSPELPPAIMLREIVGDSKQYNLTMMTTVRDDEASRKDTVVYKIDLGTVPPGREVAGTKVADLQLSFRDVNPLKPLWRVLRRVHNLAILTSSALIFGFFYSISYTTGRTLGRAYGYNSLEIGLVLFNYGIGTICGSLLGGKWSDVVVARMTHSNGGRYYPEMRLQSTKIMMPLLPFAVAGYAWSCQKHLHIAAICIMLFLAGFFSMWIYSSTLSYIVDANTGRSSMAVAADGLFRGIAAFVAAEIAIPLQDNIGDGGLYTMWAALLLVGELLILMTIRQGSWWRERSQRRDEMQGN</sequence>
<dbReference type="InterPro" id="IPR011701">
    <property type="entry name" value="MFS"/>
</dbReference>
<feature type="transmembrane region" description="Helical" evidence="6">
    <location>
        <begin position="41"/>
        <end position="60"/>
    </location>
</feature>
<dbReference type="PANTHER" id="PTHR23502:SF5">
    <property type="entry name" value="QUINIDINE RESISTANCE PROTEIN 3"/>
    <property type="match status" value="1"/>
</dbReference>
<dbReference type="Gene3D" id="1.20.1250.20">
    <property type="entry name" value="MFS general substrate transporter like domains"/>
    <property type="match status" value="1"/>
</dbReference>
<dbReference type="Proteomes" id="UP000053263">
    <property type="component" value="Unassembled WGS sequence"/>
</dbReference>
<protein>
    <recommendedName>
        <fullName evidence="7">Major facilitator superfamily (MFS) profile domain-containing protein</fullName>
    </recommendedName>
</protein>
<keyword evidence="9" id="KW-1185">Reference proteome</keyword>
<dbReference type="InterPro" id="IPR020846">
    <property type="entry name" value="MFS_dom"/>
</dbReference>
<evidence type="ECO:0000256" key="5">
    <source>
        <dbReference type="SAM" id="MobiDB-lite"/>
    </source>
</evidence>
<feature type="domain" description="Major facilitator superfamily (MFS) profile" evidence="7">
    <location>
        <begin position="42"/>
        <end position="534"/>
    </location>
</feature>
<feature type="transmembrane region" description="Helical" evidence="6">
    <location>
        <begin position="442"/>
        <end position="469"/>
    </location>
</feature>
<feature type="transmembrane region" description="Helical" evidence="6">
    <location>
        <begin position="80"/>
        <end position="100"/>
    </location>
</feature>
<dbReference type="Gene3D" id="1.20.1720.10">
    <property type="entry name" value="Multidrug resistance protein D"/>
    <property type="match status" value="1"/>
</dbReference>
<feature type="transmembrane region" description="Helical" evidence="6">
    <location>
        <begin position="481"/>
        <end position="500"/>
    </location>
</feature>
<evidence type="ECO:0000256" key="2">
    <source>
        <dbReference type="ARBA" id="ARBA00022692"/>
    </source>
</evidence>
<keyword evidence="3 6" id="KW-1133">Transmembrane helix</keyword>
<dbReference type="PANTHER" id="PTHR23502">
    <property type="entry name" value="MAJOR FACILITATOR SUPERFAMILY"/>
    <property type="match status" value="1"/>
</dbReference>
<reference evidence="8 9" key="1">
    <citation type="submission" date="2014-06" db="EMBL/GenBank/DDBJ databases">
        <title>Evolutionary Origins and Diversification of the Mycorrhizal Mutualists.</title>
        <authorList>
            <consortium name="DOE Joint Genome Institute"/>
            <consortium name="Mycorrhizal Genomics Consortium"/>
            <person name="Kohler A."/>
            <person name="Kuo A."/>
            <person name="Nagy L.G."/>
            <person name="Floudas D."/>
            <person name="Copeland A."/>
            <person name="Barry K.W."/>
            <person name="Cichocki N."/>
            <person name="Veneault-Fourrey C."/>
            <person name="LaButti K."/>
            <person name="Lindquist E.A."/>
            <person name="Lipzen A."/>
            <person name="Lundell T."/>
            <person name="Morin E."/>
            <person name="Murat C."/>
            <person name="Riley R."/>
            <person name="Ohm R."/>
            <person name="Sun H."/>
            <person name="Tunlid A."/>
            <person name="Henrissat B."/>
            <person name="Grigoriev I.V."/>
            <person name="Hibbett D.S."/>
            <person name="Martin F."/>
        </authorList>
    </citation>
    <scope>NUCLEOTIDE SEQUENCE [LARGE SCALE GENOMIC DNA]</scope>
    <source>
        <strain evidence="8 9">FD-325 SS-3</strain>
    </source>
</reference>
<gene>
    <name evidence="8" type="ORF">PLICRDRAFT_373056</name>
</gene>
<dbReference type="OrthoDB" id="2585655at2759"/>